<evidence type="ECO:0000256" key="6">
    <source>
        <dbReference type="ARBA" id="ARBA00023136"/>
    </source>
</evidence>
<sequence length="184" mass="20432">MPTILEKLYLPIVATQLVGMLLLDLVPLYPRFLWQDASSPLHGLLSLRAWWTATSGDPYFASLGHEPWFQAFLYVEAVLQLPLTAFLVYKLASSRPTSGPTELAGLVYGCVTALSSLACCLDIWHMGPERVRADKKEGLLWGAYFPYVVIPAVMAVDMWFFRLLPRMRAAPKASKGVTGPAGFR</sequence>
<feature type="transmembrane region" description="Helical" evidence="7">
    <location>
        <begin position="68"/>
        <end position="91"/>
    </location>
</feature>
<dbReference type="PANTHER" id="PTHR31204">
    <property type="entry name" value="SIGMA INTRACELLULAR RECEPTOR 2"/>
    <property type="match status" value="1"/>
</dbReference>
<dbReference type="EMBL" id="CP072756">
    <property type="protein sequence ID" value="QUC20771.1"/>
    <property type="molecule type" value="Genomic_DNA"/>
</dbReference>
<keyword evidence="3 7" id="KW-0812">Transmembrane</keyword>
<keyword evidence="6 7" id="KW-0472">Membrane</keyword>
<dbReference type="OrthoDB" id="433124at2759"/>
<keyword evidence="4 7" id="KW-0256">Endoplasmic reticulum</keyword>
<accession>A0A8E5HSJ9</accession>
<dbReference type="KEGG" id="uvi:66065790"/>
<evidence type="ECO:0000259" key="8">
    <source>
        <dbReference type="PROSITE" id="PS51751"/>
    </source>
</evidence>
<dbReference type="InterPro" id="IPR051987">
    <property type="entry name" value="Sigma-2_receptor-like"/>
</dbReference>
<name>A0A8E5HSJ9_USTVR</name>
<proteinExistence type="inferred from homology"/>
<evidence type="ECO:0000256" key="7">
    <source>
        <dbReference type="PIRNR" id="PIRNR031032"/>
    </source>
</evidence>
<evidence type="ECO:0000256" key="1">
    <source>
        <dbReference type="ARBA" id="ARBA00004477"/>
    </source>
</evidence>
<feature type="transmembrane region" description="Helical" evidence="7">
    <location>
        <begin position="103"/>
        <end position="124"/>
    </location>
</feature>
<comment type="subcellular location">
    <subcellularLocation>
        <location evidence="1">Endoplasmic reticulum membrane</location>
        <topology evidence="1">Multi-pass membrane protein</topology>
    </subcellularLocation>
</comment>
<keyword evidence="10" id="KW-1185">Reference proteome</keyword>
<evidence type="ECO:0000313" key="9">
    <source>
        <dbReference type="EMBL" id="QUC20771.1"/>
    </source>
</evidence>
<dbReference type="PROSITE" id="PS51751">
    <property type="entry name" value="EXPERA"/>
    <property type="match status" value="1"/>
</dbReference>
<evidence type="ECO:0000256" key="2">
    <source>
        <dbReference type="ARBA" id="ARBA00009096"/>
    </source>
</evidence>
<evidence type="ECO:0000256" key="3">
    <source>
        <dbReference type="ARBA" id="ARBA00022692"/>
    </source>
</evidence>
<dbReference type="Proteomes" id="UP000027002">
    <property type="component" value="Chromosome 4"/>
</dbReference>
<organism evidence="9 10">
    <name type="scientific">Ustilaginoidea virens</name>
    <name type="common">Rice false smut fungus</name>
    <name type="synonym">Villosiclava virens</name>
    <dbReference type="NCBI Taxonomy" id="1159556"/>
    <lineage>
        <taxon>Eukaryota</taxon>
        <taxon>Fungi</taxon>
        <taxon>Dikarya</taxon>
        <taxon>Ascomycota</taxon>
        <taxon>Pezizomycotina</taxon>
        <taxon>Sordariomycetes</taxon>
        <taxon>Hypocreomycetidae</taxon>
        <taxon>Hypocreales</taxon>
        <taxon>Clavicipitaceae</taxon>
        <taxon>Ustilaginoidea</taxon>
    </lineage>
</organism>
<protein>
    <recommendedName>
        <fullName evidence="7">Efficient mitochondria targeting-associated protein 19</fullName>
    </recommendedName>
</protein>
<dbReference type="InterPro" id="IPR016964">
    <property type="entry name" value="Sigma2_recept"/>
</dbReference>
<comment type="similarity">
    <text evidence="2">Belongs to the TMEM97/sigma-2 receptor family.</text>
</comment>
<dbReference type="GO" id="GO:0005789">
    <property type="term" value="C:endoplasmic reticulum membrane"/>
    <property type="evidence" value="ECO:0007669"/>
    <property type="project" value="UniProtKB-SubCell"/>
</dbReference>
<dbReference type="GeneID" id="66065790"/>
<dbReference type="InterPro" id="IPR033118">
    <property type="entry name" value="EXPERA"/>
</dbReference>
<keyword evidence="5 7" id="KW-1133">Transmembrane helix</keyword>
<dbReference type="PIRSF" id="PIRSF031032">
    <property type="entry name" value="TMP_97_prd"/>
    <property type="match status" value="1"/>
</dbReference>
<evidence type="ECO:0000313" key="10">
    <source>
        <dbReference type="Proteomes" id="UP000027002"/>
    </source>
</evidence>
<dbReference type="Pfam" id="PF05241">
    <property type="entry name" value="EBP"/>
    <property type="match status" value="1"/>
</dbReference>
<dbReference type="PANTHER" id="PTHR31204:SF1">
    <property type="entry name" value="SIGMA INTRACELLULAR RECEPTOR 2"/>
    <property type="match status" value="1"/>
</dbReference>
<feature type="domain" description="EXPERA" evidence="8">
    <location>
        <begin position="5"/>
        <end position="155"/>
    </location>
</feature>
<reference evidence="9" key="1">
    <citation type="submission" date="2020-03" db="EMBL/GenBank/DDBJ databases">
        <title>A mixture of massive structural variations and highly conserved coding sequences in Ustilaginoidea virens genome.</title>
        <authorList>
            <person name="Zhang K."/>
            <person name="Zhao Z."/>
            <person name="Zhang Z."/>
            <person name="Li Y."/>
            <person name="Hsiang T."/>
            <person name="Sun W."/>
        </authorList>
    </citation>
    <scope>NUCLEOTIDE SEQUENCE</scope>
    <source>
        <strain evidence="9">UV-8b</strain>
    </source>
</reference>
<dbReference type="AlphaFoldDB" id="A0A8E5HSJ9"/>
<dbReference type="RefSeq" id="XP_042998444.1">
    <property type="nucleotide sequence ID" value="XM_043142510.1"/>
</dbReference>
<evidence type="ECO:0000256" key="4">
    <source>
        <dbReference type="ARBA" id="ARBA00022824"/>
    </source>
</evidence>
<gene>
    <name evidence="9" type="ORF">UV8b_05012</name>
</gene>
<evidence type="ECO:0000256" key="5">
    <source>
        <dbReference type="ARBA" id="ARBA00022989"/>
    </source>
</evidence>
<feature type="transmembrane region" description="Helical" evidence="7">
    <location>
        <begin position="9"/>
        <end position="29"/>
    </location>
</feature>
<feature type="transmembrane region" description="Helical" evidence="7">
    <location>
        <begin position="144"/>
        <end position="164"/>
    </location>
</feature>